<dbReference type="PANTHER" id="PTHR43149">
    <property type="entry name" value="ENOYL-COA HYDRATASE"/>
    <property type="match status" value="1"/>
</dbReference>
<keyword evidence="6" id="KW-0443">Lipid metabolism</keyword>
<comment type="pathway">
    <text evidence="1">Lipid metabolism; fatty acid beta-oxidation.</text>
</comment>
<dbReference type="Gene3D" id="3.90.226.10">
    <property type="entry name" value="2-enoyl-CoA Hydratase, Chain A, domain 1"/>
    <property type="match status" value="1"/>
</dbReference>
<dbReference type="SUPFAM" id="SSF52096">
    <property type="entry name" value="ClpP/crotonase"/>
    <property type="match status" value="1"/>
</dbReference>
<dbReference type="InterPro" id="IPR001525">
    <property type="entry name" value="C5_MeTfrase"/>
</dbReference>
<comment type="similarity">
    <text evidence="2 9">Belongs to the enoyl-CoA hydratase/isomerase family.</text>
</comment>
<keyword evidence="12" id="KW-1185">Reference proteome</keyword>
<comment type="caution">
    <text evidence="11">The sequence shown here is derived from an EMBL/GenBank/DDBJ whole genome shotgun (WGS) entry which is preliminary data.</text>
</comment>
<dbReference type="InterPro" id="IPR045002">
    <property type="entry name" value="Ech1-like"/>
</dbReference>
<evidence type="ECO:0000313" key="11">
    <source>
        <dbReference type="EMBL" id="CAL5226812.1"/>
    </source>
</evidence>
<dbReference type="InterPro" id="IPR018376">
    <property type="entry name" value="Enoyl-CoA_hyd/isom_CS"/>
</dbReference>
<sequence>MPECSLRALEFYSGVGGMHYGLQIGAPWANVVGAFEVHNIANDVYAHNFGWRPTQINLEGITAAALDSFEADIWLMSPPCQPFTRRGLQLHAADRRSASFVHLLETLPSLKHPPSYVLVENVVGFDQSPMRAQLHDALGSIGLCMQEFLVTPLQLGMPYSRPRYYALGRQKSANDSSCSFPVPALPSGKPFAGPPGPLLSSLQAGKNDGTLQLAQAADSHVAIAPVSRYLDRESADEKALAESRPCLAVADSTIAKDDQPVKPQTQQDERHASAAGKVQATADTGQGEADPNDSLPQRSALPVHEHNHVHVHQSAAGSGCRMPGANDASARHEEGQKLSYEAEGVPRNVIEQWGQSLDIVGPDSKRCNCFTKTYFRWVKGSGSVLATRNLHLVKERDSMHAWDLTDAGGIHEHSQFLHLKLRSAAKLEASAAGTAIKEDESLPAGEDTEAEPLSEMPCDGGTPDSCTQPPQRKRSDIEERYVTLGPPLCRQCAILEAYSMVLLQGQGKNFCAGIDFSALNSINNTINVPCPGRAREALRRHILKWQDSITAIEKCRWPVIAIVQGACFGAGLDIISAADIRYCSADAYFCVKEVDLAIAADMGVLQRLPGLIGQGQARELALTARVLKAQEAKAIGLVTEVFPDAAALQAAAAETAASMAAKSPLAITGTKRVLLHSRDHSVADGLEYVATWNSAQMPSEDLQTVIKALTSKSKQPPRFSRL</sequence>
<dbReference type="PRINTS" id="PR00105">
    <property type="entry name" value="C5METTRFRASE"/>
</dbReference>
<evidence type="ECO:0000256" key="2">
    <source>
        <dbReference type="ARBA" id="ARBA00005254"/>
    </source>
</evidence>
<dbReference type="PANTHER" id="PTHR43149:SF1">
    <property type="entry name" value="DELTA(3,5)-DELTA(2,4)-DIENOYL-COA ISOMERASE, MITOCHONDRIAL"/>
    <property type="match status" value="1"/>
</dbReference>
<reference evidence="11 12" key="1">
    <citation type="submission" date="2024-06" db="EMBL/GenBank/DDBJ databases">
        <authorList>
            <person name="Kraege A."/>
            <person name="Thomma B."/>
        </authorList>
    </citation>
    <scope>NUCLEOTIDE SEQUENCE [LARGE SCALE GENOMIC DNA]</scope>
</reference>
<evidence type="ECO:0000256" key="5">
    <source>
        <dbReference type="ARBA" id="ARBA00022832"/>
    </source>
</evidence>
<dbReference type="InterPro" id="IPR029045">
    <property type="entry name" value="ClpP/crotonase-like_dom_sf"/>
</dbReference>
<dbReference type="CDD" id="cd06558">
    <property type="entry name" value="crotonase-like"/>
    <property type="match status" value="1"/>
</dbReference>
<evidence type="ECO:0000256" key="1">
    <source>
        <dbReference type="ARBA" id="ARBA00005005"/>
    </source>
</evidence>
<dbReference type="Gene3D" id="3.40.50.150">
    <property type="entry name" value="Vaccinia Virus protein VP39"/>
    <property type="match status" value="1"/>
</dbReference>
<evidence type="ECO:0000256" key="3">
    <source>
        <dbReference type="ARBA" id="ARBA00022603"/>
    </source>
</evidence>
<dbReference type="InterPro" id="IPR001753">
    <property type="entry name" value="Enoyl-CoA_hydra/iso"/>
</dbReference>
<dbReference type="Gene3D" id="3.90.120.10">
    <property type="entry name" value="DNA Methylase, subunit A, domain 2"/>
    <property type="match status" value="1"/>
</dbReference>
<dbReference type="InterPro" id="IPR014748">
    <property type="entry name" value="Enoyl-CoA_hydra_C"/>
</dbReference>
<accession>A0ABP1G3V1</accession>
<gene>
    <name evidence="11" type="primary">g9673</name>
    <name evidence="11" type="ORF">VP750_LOCUS8718</name>
</gene>
<keyword evidence="8" id="KW-0949">S-adenosyl-L-methionine</keyword>
<dbReference type="SUPFAM" id="SSF53335">
    <property type="entry name" value="S-adenosyl-L-methionine-dependent methyltransferases"/>
    <property type="match status" value="1"/>
</dbReference>
<name>A0ABP1G3V1_9CHLO</name>
<evidence type="ECO:0000256" key="7">
    <source>
        <dbReference type="ARBA" id="ARBA00023235"/>
    </source>
</evidence>
<keyword evidence="7" id="KW-0413">Isomerase</keyword>
<evidence type="ECO:0000256" key="4">
    <source>
        <dbReference type="ARBA" id="ARBA00022679"/>
    </source>
</evidence>
<dbReference type="Proteomes" id="UP001497392">
    <property type="component" value="Unassembled WGS sequence"/>
</dbReference>
<organism evidence="11 12">
    <name type="scientific">Coccomyxa viridis</name>
    <dbReference type="NCBI Taxonomy" id="1274662"/>
    <lineage>
        <taxon>Eukaryota</taxon>
        <taxon>Viridiplantae</taxon>
        <taxon>Chlorophyta</taxon>
        <taxon>core chlorophytes</taxon>
        <taxon>Trebouxiophyceae</taxon>
        <taxon>Trebouxiophyceae incertae sedis</taxon>
        <taxon>Coccomyxaceae</taxon>
        <taxon>Coccomyxa</taxon>
    </lineage>
</organism>
<feature type="active site" evidence="8">
    <location>
        <position position="80"/>
    </location>
</feature>
<protein>
    <submittedName>
        <fullName evidence="11">G9673 protein</fullName>
    </submittedName>
</protein>
<feature type="region of interest" description="Disordered" evidence="10">
    <location>
        <begin position="251"/>
        <end position="335"/>
    </location>
</feature>
<dbReference type="PROSITE" id="PS51679">
    <property type="entry name" value="SAM_MT_C5"/>
    <property type="match status" value="1"/>
</dbReference>
<evidence type="ECO:0000256" key="10">
    <source>
        <dbReference type="SAM" id="MobiDB-lite"/>
    </source>
</evidence>
<dbReference type="Pfam" id="PF00378">
    <property type="entry name" value="ECH_1"/>
    <property type="match status" value="1"/>
</dbReference>
<keyword evidence="3 8" id="KW-0489">Methyltransferase</keyword>
<feature type="region of interest" description="Disordered" evidence="10">
    <location>
        <begin position="432"/>
        <end position="475"/>
    </location>
</feature>
<comment type="similarity">
    <text evidence="8">Belongs to the class I-like SAM-binding methyltransferase superfamily. C5-methyltransferase family.</text>
</comment>
<dbReference type="PROSITE" id="PS00166">
    <property type="entry name" value="ENOYL_COA_HYDRATASE"/>
    <property type="match status" value="1"/>
</dbReference>
<keyword evidence="4 8" id="KW-0808">Transferase</keyword>
<evidence type="ECO:0000256" key="8">
    <source>
        <dbReference type="PROSITE-ProRule" id="PRU01016"/>
    </source>
</evidence>
<evidence type="ECO:0000313" key="12">
    <source>
        <dbReference type="Proteomes" id="UP001497392"/>
    </source>
</evidence>
<dbReference type="Pfam" id="PF00145">
    <property type="entry name" value="DNA_methylase"/>
    <property type="match status" value="1"/>
</dbReference>
<dbReference type="Gene3D" id="1.10.12.10">
    <property type="entry name" value="Lyase 2-enoyl-coa Hydratase, Chain A, domain 2"/>
    <property type="match status" value="1"/>
</dbReference>
<proteinExistence type="inferred from homology"/>
<evidence type="ECO:0000256" key="9">
    <source>
        <dbReference type="RuleBase" id="RU003707"/>
    </source>
</evidence>
<keyword evidence="5" id="KW-0276">Fatty acid metabolism</keyword>
<dbReference type="InterPro" id="IPR029063">
    <property type="entry name" value="SAM-dependent_MTases_sf"/>
</dbReference>
<dbReference type="EMBL" id="CAXHTA020000016">
    <property type="protein sequence ID" value="CAL5226812.1"/>
    <property type="molecule type" value="Genomic_DNA"/>
</dbReference>
<evidence type="ECO:0000256" key="6">
    <source>
        <dbReference type="ARBA" id="ARBA00023098"/>
    </source>
</evidence>